<sequence>METYLRDIMAALGRLGVGNHALVHQSSLGLHSETEAIATKGQALHITRVAVWLRVLFTPLSPTFPLHLRRLLKTYQPDLLHLHLPNVSAFWVLFIPAARRLGWTIHWHSDVPLSEHKTALRLFYRLYRPFETALLRGATRVITTSPSYLESSAPLAPFRNKCGVVPLGIDPTYLGEPPEAGDDHNGPALKVLAVGRLTYYKGFEFLLRAASTVEEVRVDLVGSGELAGSLQDLARELGVEERVTFHSEVSGEELQSLLGACDLVCLPSIERSEAFGLVLLEAMYFRKATVASKVPGSGMSWVVTAGETGELCEPGNADDLAGQLRNLAADRDKIRRLGLAGRKRFDQLFHIDQSAAALLAEFTGILSERNPGNV</sequence>
<feature type="domain" description="Glycosyltransferase subfamily 4-like N-terminal" evidence="2">
    <location>
        <begin position="1"/>
        <end position="172"/>
    </location>
</feature>
<gene>
    <name evidence="3" type="ORF">FVW59_18110</name>
</gene>
<name>A0A5C8ZNX9_9GAMM</name>
<dbReference type="RefSeq" id="WP_148065791.1">
    <property type="nucleotide sequence ID" value="NZ_VRYZ01000009.1"/>
</dbReference>
<dbReference type="Pfam" id="PF13439">
    <property type="entry name" value="Glyco_transf_4"/>
    <property type="match status" value="1"/>
</dbReference>
<evidence type="ECO:0000259" key="2">
    <source>
        <dbReference type="Pfam" id="PF13439"/>
    </source>
</evidence>
<dbReference type="SUPFAM" id="SSF53756">
    <property type="entry name" value="UDP-Glycosyltransferase/glycogen phosphorylase"/>
    <property type="match status" value="1"/>
</dbReference>
<dbReference type="Gene3D" id="3.40.50.2000">
    <property type="entry name" value="Glycogen Phosphorylase B"/>
    <property type="match status" value="2"/>
</dbReference>
<dbReference type="InterPro" id="IPR028098">
    <property type="entry name" value="Glyco_trans_4-like_N"/>
</dbReference>
<keyword evidence="3" id="KW-0808">Transferase</keyword>
<organism evidence="3 4">
    <name type="scientific">Parahaliea aestuarii</name>
    <dbReference type="NCBI Taxonomy" id="1852021"/>
    <lineage>
        <taxon>Bacteria</taxon>
        <taxon>Pseudomonadati</taxon>
        <taxon>Pseudomonadota</taxon>
        <taxon>Gammaproteobacteria</taxon>
        <taxon>Cellvibrionales</taxon>
        <taxon>Halieaceae</taxon>
        <taxon>Parahaliea</taxon>
    </lineage>
</organism>
<dbReference type="Pfam" id="PF00534">
    <property type="entry name" value="Glycos_transf_1"/>
    <property type="match status" value="1"/>
</dbReference>
<dbReference type="OrthoDB" id="9802525at2"/>
<comment type="caution">
    <text evidence="3">The sequence shown here is derived from an EMBL/GenBank/DDBJ whole genome shotgun (WGS) entry which is preliminary data.</text>
</comment>
<evidence type="ECO:0000313" key="3">
    <source>
        <dbReference type="EMBL" id="TXS89430.1"/>
    </source>
</evidence>
<evidence type="ECO:0000259" key="1">
    <source>
        <dbReference type="Pfam" id="PF00534"/>
    </source>
</evidence>
<dbReference type="EMBL" id="VRYZ01000009">
    <property type="protein sequence ID" value="TXS89430.1"/>
    <property type="molecule type" value="Genomic_DNA"/>
</dbReference>
<dbReference type="PANTHER" id="PTHR45947:SF3">
    <property type="entry name" value="SULFOQUINOVOSYL TRANSFERASE SQD2"/>
    <property type="match status" value="1"/>
</dbReference>
<dbReference type="InterPro" id="IPR001296">
    <property type="entry name" value="Glyco_trans_1"/>
</dbReference>
<reference evidence="3 4" key="1">
    <citation type="submission" date="2019-08" db="EMBL/GenBank/DDBJ databases">
        <title>Parahaliea maris sp. nov., isolated from the surface seawater.</title>
        <authorList>
            <person name="Liu Y."/>
        </authorList>
    </citation>
    <scope>NUCLEOTIDE SEQUENCE [LARGE SCALE GENOMIC DNA]</scope>
    <source>
        <strain evidence="3 4">S2-26</strain>
    </source>
</reference>
<protein>
    <submittedName>
        <fullName evidence="3">Glycosyltransferase</fullName>
    </submittedName>
</protein>
<keyword evidence="4" id="KW-1185">Reference proteome</keyword>
<proteinExistence type="predicted"/>
<dbReference type="GO" id="GO:0016757">
    <property type="term" value="F:glycosyltransferase activity"/>
    <property type="evidence" value="ECO:0007669"/>
    <property type="project" value="InterPro"/>
</dbReference>
<dbReference type="Proteomes" id="UP000321933">
    <property type="component" value="Unassembled WGS sequence"/>
</dbReference>
<dbReference type="PANTHER" id="PTHR45947">
    <property type="entry name" value="SULFOQUINOVOSYL TRANSFERASE SQD2"/>
    <property type="match status" value="1"/>
</dbReference>
<evidence type="ECO:0000313" key="4">
    <source>
        <dbReference type="Proteomes" id="UP000321933"/>
    </source>
</evidence>
<accession>A0A5C8ZNX9</accession>
<feature type="domain" description="Glycosyl transferase family 1" evidence="1">
    <location>
        <begin position="188"/>
        <end position="344"/>
    </location>
</feature>
<dbReference type="AlphaFoldDB" id="A0A5C8ZNX9"/>
<dbReference type="InterPro" id="IPR050194">
    <property type="entry name" value="Glycosyltransferase_grp1"/>
</dbReference>